<dbReference type="EMBL" id="JAINUG010000009">
    <property type="protein sequence ID" value="KAJ8415591.1"/>
    <property type="molecule type" value="Genomic_DNA"/>
</dbReference>
<feature type="region of interest" description="Disordered" evidence="11">
    <location>
        <begin position="1663"/>
        <end position="1686"/>
    </location>
</feature>
<dbReference type="Pfam" id="PF08688">
    <property type="entry name" value="ASD1"/>
    <property type="match status" value="1"/>
</dbReference>
<dbReference type="SUPFAM" id="SSF50156">
    <property type="entry name" value="PDZ domain-like"/>
    <property type="match status" value="1"/>
</dbReference>
<dbReference type="GO" id="GO:0030864">
    <property type="term" value="C:cortical actin cytoskeleton"/>
    <property type="evidence" value="ECO:0007669"/>
    <property type="project" value="TreeGrafter"/>
</dbReference>
<feature type="region of interest" description="Disordered" evidence="11">
    <location>
        <begin position="870"/>
        <end position="893"/>
    </location>
</feature>
<organism evidence="15 16">
    <name type="scientific">Aldrovandia affinis</name>
    <dbReference type="NCBI Taxonomy" id="143900"/>
    <lineage>
        <taxon>Eukaryota</taxon>
        <taxon>Metazoa</taxon>
        <taxon>Chordata</taxon>
        <taxon>Craniata</taxon>
        <taxon>Vertebrata</taxon>
        <taxon>Euteleostomi</taxon>
        <taxon>Actinopterygii</taxon>
        <taxon>Neopterygii</taxon>
        <taxon>Teleostei</taxon>
        <taxon>Notacanthiformes</taxon>
        <taxon>Halosauridae</taxon>
        <taxon>Aldrovandia</taxon>
    </lineage>
</organism>
<feature type="region of interest" description="Disordered" evidence="11">
    <location>
        <begin position="1563"/>
        <end position="1585"/>
    </location>
</feature>
<feature type="compositionally biased region" description="Basic and acidic residues" evidence="11">
    <location>
        <begin position="598"/>
        <end position="607"/>
    </location>
</feature>
<keyword evidence="6" id="KW-0493">Microtubule</keyword>
<feature type="region of interest" description="Disordered" evidence="11">
    <location>
        <begin position="243"/>
        <end position="277"/>
    </location>
</feature>
<feature type="region of interest" description="Disordered" evidence="11">
    <location>
        <begin position="388"/>
        <end position="413"/>
    </location>
</feature>
<evidence type="ECO:0000259" key="14">
    <source>
        <dbReference type="PROSITE" id="PS51307"/>
    </source>
</evidence>
<dbReference type="GO" id="GO:0043296">
    <property type="term" value="C:apical junction complex"/>
    <property type="evidence" value="ECO:0007669"/>
    <property type="project" value="TreeGrafter"/>
</dbReference>
<gene>
    <name evidence="15" type="ORF">AAFF_G00425710</name>
</gene>
<evidence type="ECO:0000256" key="7">
    <source>
        <dbReference type="ARBA" id="ARBA00023203"/>
    </source>
</evidence>
<keyword evidence="3" id="KW-0217">Developmental protein</keyword>
<feature type="region of interest" description="Disordered" evidence="11">
    <location>
        <begin position="1038"/>
        <end position="1071"/>
    </location>
</feature>
<name>A0AAD7T719_9TELE</name>
<dbReference type="GO" id="GO:0005874">
    <property type="term" value="C:microtubule"/>
    <property type="evidence" value="ECO:0007669"/>
    <property type="project" value="UniProtKB-KW"/>
</dbReference>
<evidence type="ECO:0000256" key="10">
    <source>
        <dbReference type="SAM" id="Coils"/>
    </source>
</evidence>
<dbReference type="FunFam" id="2.30.42.10:FF:000100">
    <property type="entry name" value="Shroom family member 2"/>
    <property type="match status" value="1"/>
</dbReference>
<dbReference type="InterPro" id="IPR014800">
    <property type="entry name" value="ASD1_dom"/>
</dbReference>
<dbReference type="PROSITE" id="PS51306">
    <property type="entry name" value="ASD1"/>
    <property type="match status" value="1"/>
</dbReference>
<feature type="compositionally biased region" description="Basic and acidic residues" evidence="11">
    <location>
        <begin position="1038"/>
        <end position="1053"/>
    </location>
</feature>
<dbReference type="Pfam" id="PF08687">
    <property type="entry name" value="ASD2"/>
    <property type="match status" value="1"/>
</dbReference>
<evidence type="ECO:0000313" key="16">
    <source>
        <dbReference type="Proteomes" id="UP001221898"/>
    </source>
</evidence>
<comment type="similarity">
    <text evidence="2">Belongs to the shroom family.</text>
</comment>
<keyword evidence="16" id="KW-1185">Reference proteome</keyword>
<evidence type="ECO:0000256" key="1">
    <source>
        <dbReference type="ARBA" id="ARBA00004245"/>
    </source>
</evidence>
<dbReference type="Proteomes" id="UP001221898">
    <property type="component" value="Unassembled WGS sequence"/>
</dbReference>
<feature type="domain" description="PDZ" evidence="12">
    <location>
        <begin position="17"/>
        <end position="102"/>
    </location>
</feature>
<dbReference type="InterPro" id="IPR014799">
    <property type="entry name" value="ASD2_dom"/>
</dbReference>
<feature type="compositionally biased region" description="Basic and acidic residues" evidence="11">
    <location>
        <begin position="710"/>
        <end position="722"/>
    </location>
</feature>
<feature type="compositionally biased region" description="Basic and acidic residues" evidence="11">
    <location>
        <begin position="1358"/>
        <end position="1369"/>
    </location>
</feature>
<dbReference type="PANTHER" id="PTHR15012:SF33">
    <property type="entry name" value="PROTEIN SHROOM3"/>
    <property type="match status" value="1"/>
</dbReference>
<dbReference type="InterPro" id="IPR001478">
    <property type="entry name" value="PDZ"/>
</dbReference>
<feature type="compositionally biased region" description="Low complexity" evidence="11">
    <location>
        <begin position="798"/>
        <end position="815"/>
    </location>
</feature>
<feature type="compositionally biased region" description="Basic and acidic residues" evidence="11">
    <location>
        <begin position="871"/>
        <end position="889"/>
    </location>
</feature>
<dbReference type="GO" id="GO:0051015">
    <property type="term" value="F:actin filament binding"/>
    <property type="evidence" value="ECO:0007669"/>
    <property type="project" value="InterPro"/>
</dbReference>
<dbReference type="PROSITE" id="PS50106">
    <property type="entry name" value="PDZ"/>
    <property type="match status" value="1"/>
</dbReference>
<feature type="compositionally biased region" description="Polar residues" evidence="11">
    <location>
        <begin position="496"/>
        <end position="508"/>
    </location>
</feature>
<keyword evidence="5" id="KW-0597">Phosphoprotein</keyword>
<feature type="region of interest" description="Disordered" evidence="11">
    <location>
        <begin position="1901"/>
        <end position="1932"/>
    </location>
</feature>
<dbReference type="CDD" id="cd06750">
    <property type="entry name" value="PDZ_shroom2_3_4-like"/>
    <property type="match status" value="1"/>
</dbReference>
<evidence type="ECO:0000256" key="11">
    <source>
        <dbReference type="SAM" id="MobiDB-lite"/>
    </source>
</evidence>
<keyword evidence="10" id="KW-0175">Coiled coil</keyword>
<dbReference type="SMART" id="SM00228">
    <property type="entry name" value="PDZ"/>
    <property type="match status" value="1"/>
</dbReference>
<evidence type="ECO:0000256" key="2">
    <source>
        <dbReference type="ARBA" id="ARBA00006469"/>
    </source>
</evidence>
<comment type="subcellular location">
    <subcellularLocation>
        <location evidence="1">Cytoplasm</location>
        <location evidence="1">Cytoskeleton</location>
    </subcellularLocation>
</comment>
<feature type="compositionally biased region" description="Basic and acidic residues" evidence="11">
    <location>
        <begin position="1321"/>
        <end position="1333"/>
    </location>
</feature>
<feature type="region of interest" description="Disordered" evidence="11">
    <location>
        <begin position="710"/>
        <end position="749"/>
    </location>
</feature>
<feature type="region of interest" description="Disordered" evidence="11">
    <location>
        <begin position="1421"/>
        <end position="1458"/>
    </location>
</feature>
<dbReference type="InterPro" id="IPR027685">
    <property type="entry name" value="Shroom_fam"/>
</dbReference>
<feature type="compositionally biased region" description="Low complexity" evidence="11">
    <location>
        <begin position="309"/>
        <end position="318"/>
    </location>
</feature>
<feature type="region of interest" description="Disordered" evidence="11">
    <location>
        <begin position="461"/>
        <end position="512"/>
    </location>
</feature>
<dbReference type="Pfam" id="PF00595">
    <property type="entry name" value="PDZ"/>
    <property type="match status" value="1"/>
</dbReference>
<feature type="compositionally biased region" description="Polar residues" evidence="11">
    <location>
        <begin position="1228"/>
        <end position="1244"/>
    </location>
</feature>
<evidence type="ECO:0000256" key="3">
    <source>
        <dbReference type="ARBA" id="ARBA00022473"/>
    </source>
</evidence>
<feature type="region of interest" description="Disordered" evidence="11">
    <location>
        <begin position="1213"/>
        <end position="1369"/>
    </location>
</feature>
<evidence type="ECO:0000256" key="8">
    <source>
        <dbReference type="ARBA" id="ARBA00023212"/>
    </source>
</evidence>
<evidence type="ECO:0000256" key="6">
    <source>
        <dbReference type="ARBA" id="ARBA00022701"/>
    </source>
</evidence>
<sequence>MERSCCSSSTVLQKGHFIYVEALLQGGAPWGFTLKGGLEHGEALIISKVEEGGKADQLQYPLQPGDQLVNINKVELSGFRQEAISLVKGSYKVLSLTLRRAGYLDLYSGDLDILPSFSPSLNHRHPQESQGCSEGVKLHTRNSVRRRGRTTMDLLGAFYWRKFQKKHKKINLSEGAMCKAPSESSVNSLATGLISKVLSFRVRRREPVSRPHSWHSTKLGESQQDPSMMQISQGTVGTPWHQTYHSSTSTTDLSGYDPGLLRKSPDQYSSRGSMESLDHGHAAYSSCRQLYLSKSSNSIDHLNSKRDSAYSSFSTSSSIPEYPASAGPSFSKERSYSMENMLSQRGPEGLRQADIRYVRTIYDPQQGTSKEHDVSSVALLRNSEGRAHAESCGRGASCRTSSASNRHSIGPVWSQAHGRNSLESLKGAPPPPLRSDSYDAIRNHERPNSWSSLEQARSLRALQKGSRHHSVGSVASGKPLLASEGQLHTVVEKSPESSPTTRPKQSLPQAPAMGCLMLPTGIYPVPPPEPHFAQVPISYPSSSSVYPALAKENEYISQKNQGLNVDRVAMENVYQSSDSSSSSQTLGFPQPNSSSQQMKDREQEHSKTKYGINKFHFKEGNVLPQMSCQEHFHGSVLQDRRDPYTPVQRRGESQKHSQSIENSGKHVRSEEGRILHAEGSHCMETTHLQKSTVFPEGQASFENGQVAFGNHKDQSVQGENRRGTPHTRGQAAPRCHSDSSTWPQSPDHPLTQLENALVDVQRPVCLESDQGEKSRTPMVRLSVLEKVSQFEQREQGKQRSQSAGHSHHGSYSSARLGQAPGTKSTFSVIGCIRSKLNLSDGPNMQALTINKTPHAEGKSVVSPEIYRQQKHNPDTEALQRHRNCDKQDLPRSPQGRAMALQRSKSTFQLSEENGTDFHWRDDLQNILGSIQDTSFNRAYRDSIKEAQSKVLRSTSFRRKDLSVTPIFPCKHLSLERKGPKTLPKPTGISSPHTPKERHVVTPEEIKTVDVEAAPDLSYVPQVGPLPVARIGSRKRLTLEQKKRSYSEPEKMHEVGVSAGESPPHSQKKGPLFFPETSVADKRKLFELAAKKNVSISRPELKQLQQNALAEYVERKTGQRGGGRHRPLSAHFQAVSSDSKSFSPASSIDSLQEQSLHTALLSNNLPEANRASSASHPSSQFHLNRMPAQALGEASSSTHGHTERSQGMYDSEWEFNKTTSNPSEPPSHPRSQTTLCPQQQKQPSKSFERRAPAGRSTSAEDLLERSEERAAPQHTRSRSSPSGQRPSQSSDPASATPNADLVNGDSTLLGMVSREPPPTSQREPRLSEHAKDDQPVDVPQRAEGYILNQDQDQLSTPVVRRERQRNVERQRANSVSGLAASVGFPCPFFPSLSSSGLDWEASDKLCQATLEALTHSSLPFLAHSEEPDPMAQKGPLPDANMVEEAPREDPGPQRPARPKMAVDHRLREIYRDTAHTQSLPSLRISESNLQFDPTPFSLQMDDEVFLPEPTTPIRETDITEDLPTSLSPHLSSDDVVREQSDIHWPAGLECVNSTKVLDDTAICRETETEPSNTPAPSATPDEEEEPHLPVLKDTAHRSLGILEMEYPMFSRRERSAEELRAEVLARELVSRDKSLTPILDNGAVKSTMDLMETLFPMGAMLPRRHRRSQEEDREQDVHPLAGETQLHNPVRETATDLDVEEADLNQKKELVEALTLSLAALRREKDRLAEDQRRNEELGGRMEALVYRHCKPNERDKYRRFVGDVDKVVSLLLSLCWRLARVESSLSTLVTQDMEESTEERESLLQKRRQLCGQRDDARELKENLDHREHVVLDILAGYLSRPQLRDHQHLVRMKPALLIRQRLLDELIREGEEQLFWLGEHLSPDYRPNFTPTPSSVPLAFHAPRPSHRYDPPSPAVIAEEHAQWPKQAPLA</sequence>
<reference evidence="15" key="1">
    <citation type="journal article" date="2023" name="Science">
        <title>Genome structures resolve the early diversification of teleost fishes.</title>
        <authorList>
            <person name="Parey E."/>
            <person name="Louis A."/>
            <person name="Montfort J."/>
            <person name="Bouchez O."/>
            <person name="Roques C."/>
            <person name="Iampietro C."/>
            <person name="Lluch J."/>
            <person name="Castinel A."/>
            <person name="Donnadieu C."/>
            <person name="Desvignes T."/>
            <person name="Floi Bucao C."/>
            <person name="Jouanno E."/>
            <person name="Wen M."/>
            <person name="Mejri S."/>
            <person name="Dirks R."/>
            <person name="Jansen H."/>
            <person name="Henkel C."/>
            <person name="Chen W.J."/>
            <person name="Zahm M."/>
            <person name="Cabau C."/>
            <person name="Klopp C."/>
            <person name="Thompson A.W."/>
            <person name="Robinson-Rechavi M."/>
            <person name="Braasch I."/>
            <person name="Lecointre G."/>
            <person name="Bobe J."/>
            <person name="Postlethwait J.H."/>
            <person name="Berthelot C."/>
            <person name="Roest Crollius H."/>
            <person name="Guiguen Y."/>
        </authorList>
    </citation>
    <scope>NUCLEOTIDE SEQUENCE</scope>
    <source>
        <strain evidence="15">NC1722</strain>
    </source>
</reference>
<feature type="domain" description="ASD2" evidence="14">
    <location>
        <begin position="1621"/>
        <end position="1883"/>
    </location>
</feature>
<evidence type="ECO:0000256" key="5">
    <source>
        <dbReference type="ARBA" id="ARBA00022553"/>
    </source>
</evidence>
<feature type="region of interest" description="Disordered" evidence="11">
    <location>
        <begin position="975"/>
        <end position="1000"/>
    </location>
</feature>
<feature type="compositionally biased region" description="Basic and acidic residues" evidence="11">
    <location>
        <begin position="1261"/>
        <end position="1270"/>
    </location>
</feature>
<accession>A0AAD7T719</accession>
<evidence type="ECO:0008006" key="17">
    <source>
        <dbReference type="Google" id="ProtNLM"/>
    </source>
</evidence>
<evidence type="ECO:0000259" key="13">
    <source>
        <dbReference type="PROSITE" id="PS51306"/>
    </source>
</evidence>
<feature type="compositionally biased region" description="Low complexity" evidence="11">
    <location>
        <begin position="1277"/>
        <end position="1289"/>
    </location>
</feature>
<feature type="region of interest" description="Disordered" evidence="11">
    <location>
        <begin position="574"/>
        <end position="607"/>
    </location>
</feature>
<evidence type="ECO:0000259" key="12">
    <source>
        <dbReference type="PROSITE" id="PS50106"/>
    </source>
</evidence>
<dbReference type="PROSITE" id="PS51307">
    <property type="entry name" value="ASD2"/>
    <property type="match status" value="1"/>
</dbReference>
<evidence type="ECO:0000256" key="4">
    <source>
        <dbReference type="ARBA" id="ARBA00022490"/>
    </source>
</evidence>
<dbReference type="GO" id="GO:0005912">
    <property type="term" value="C:adherens junction"/>
    <property type="evidence" value="ECO:0007669"/>
    <property type="project" value="TreeGrafter"/>
</dbReference>
<comment type="caution">
    <text evidence="15">The sequence shown here is derived from an EMBL/GenBank/DDBJ whole genome shotgun (WGS) entry which is preliminary data.</text>
</comment>
<evidence type="ECO:0000256" key="9">
    <source>
        <dbReference type="PROSITE-ProRule" id="PRU00637"/>
    </source>
</evidence>
<feature type="region of interest" description="Disordered" evidence="11">
    <location>
        <begin position="634"/>
        <end position="670"/>
    </location>
</feature>
<feature type="compositionally biased region" description="Basic and acidic residues" evidence="11">
    <location>
        <begin position="634"/>
        <end position="655"/>
    </location>
</feature>
<evidence type="ECO:0000313" key="15">
    <source>
        <dbReference type="EMBL" id="KAJ8415591.1"/>
    </source>
</evidence>
<keyword evidence="7 9" id="KW-0009">Actin-binding</keyword>
<dbReference type="InterPro" id="IPR036034">
    <property type="entry name" value="PDZ_sf"/>
</dbReference>
<keyword evidence="4" id="KW-0963">Cytoplasm</keyword>
<feature type="compositionally biased region" description="Polar residues" evidence="11">
    <location>
        <begin position="584"/>
        <end position="597"/>
    </location>
</feature>
<feature type="compositionally biased region" description="Polar residues" evidence="11">
    <location>
        <begin position="243"/>
        <end position="253"/>
    </location>
</feature>
<dbReference type="GO" id="GO:0007015">
    <property type="term" value="P:actin filament organization"/>
    <property type="evidence" value="ECO:0007669"/>
    <property type="project" value="TreeGrafter"/>
</dbReference>
<feature type="region of interest" description="Disordered" evidence="11">
    <location>
        <begin position="309"/>
        <end position="331"/>
    </location>
</feature>
<protein>
    <recommendedName>
        <fullName evidence="17">Protein Shroom3</fullName>
    </recommendedName>
</protein>
<dbReference type="Gene3D" id="2.30.42.10">
    <property type="match status" value="1"/>
</dbReference>
<proteinExistence type="inferred from homology"/>
<dbReference type="Gene3D" id="6.10.250.3120">
    <property type="match status" value="1"/>
</dbReference>
<keyword evidence="8" id="KW-0206">Cytoskeleton</keyword>
<dbReference type="GO" id="GO:0016324">
    <property type="term" value="C:apical plasma membrane"/>
    <property type="evidence" value="ECO:0007669"/>
    <property type="project" value="TreeGrafter"/>
</dbReference>
<feature type="coiled-coil region" evidence="10">
    <location>
        <begin position="1703"/>
        <end position="1740"/>
    </location>
</feature>
<dbReference type="PANTHER" id="PTHR15012">
    <property type="entry name" value="APICAL PROTEIN/SHROOM-RELATED"/>
    <property type="match status" value="1"/>
</dbReference>
<feature type="domain" description="ASD1" evidence="13">
    <location>
        <begin position="943"/>
        <end position="1055"/>
    </location>
</feature>
<feature type="compositionally biased region" description="Polar residues" evidence="11">
    <location>
        <begin position="398"/>
        <end position="407"/>
    </location>
</feature>
<feature type="region of interest" description="Disordered" evidence="11">
    <location>
        <begin position="789"/>
        <end position="821"/>
    </location>
</feature>